<gene>
    <name evidence="1" type="ORF">E2C01_008668</name>
</gene>
<reference evidence="1 2" key="1">
    <citation type="submission" date="2019-05" db="EMBL/GenBank/DDBJ databases">
        <title>Another draft genome of Portunus trituberculatus and its Hox gene families provides insights of decapod evolution.</title>
        <authorList>
            <person name="Jeong J.-H."/>
            <person name="Song I."/>
            <person name="Kim S."/>
            <person name="Choi T."/>
            <person name="Kim D."/>
            <person name="Ryu S."/>
            <person name="Kim W."/>
        </authorList>
    </citation>
    <scope>NUCLEOTIDE SEQUENCE [LARGE SCALE GENOMIC DNA]</scope>
    <source>
        <tissue evidence="1">Muscle</tissue>
    </source>
</reference>
<proteinExistence type="predicted"/>
<evidence type="ECO:0000313" key="2">
    <source>
        <dbReference type="Proteomes" id="UP000324222"/>
    </source>
</evidence>
<dbReference type="EMBL" id="VSRR010000460">
    <property type="protein sequence ID" value="MPC15864.1"/>
    <property type="molecule type" value="Genomic_DNA"/>
</dbReference>
<protein>
    <submittedName>
        <fullName evidence="1">Uncharacterized protein</fullName>
    </submittedName>
</protein>
<dbReference type="AlphaFoldDB" id="A0A5B7D4H7"/>
<comment type="caution">
    <text evidence="1">The sequence shown here is derived from an EMBL/GenBank/DDBJ whole genome shotgun (WGS) entry which is preliminary data.</text>
</comment>
<evidence type="ECO:0000313" key="1">
    <source>
        <dbReference type="EMBL" id="MPC15864.1"/>
    </source>
</evidence>
<name>A0A5B7D4H7_PORTR</name>
<keyword evidence="2" id="KW-1185">Reference proteome</keyword>
<sequence>MMDDNARDTRGGCANLVLKECKTTKIRKKLGNHRDKKLQDVTLQRDSTGMAQTEELGCFTSNKAESGSAGQQAEWIH</sequence>
<accession>A0A5B7D4H7</accession>
<organism evidence="1 2">
    <name type="scientific">Portunus trituberculatus</name>
    <name type="common">Swimming crab</name>
    <name type="synonym">Neptunus trituberculatus</name>
    <dbReference type="NCBI Taxonomy" id="210409"/>
    <lineage>
        <taxon>Eukaryota</taxon>
        <taxon>Metazoa</taxon>
        <taxon>Ecdysozoa</taxon>
        <taxon>Arthropoda</taxon>
        <taxon>Crustacea</taxon>
        <taxon>Multicrustacea</taxon>
        <taxon>Malacostraca</taxon>
        <taxon>Eumalacostraca</taxon>
        <taxon>Eucarida</taxon>
        <taxon>Decapoda</taxon>
        <taxon>Pleocyemata</taxon>
        <taxon>Brachyura</taxon>
        <taxon>Eubrachyura</taxon>
        <taxon>Portunoidea</taxon>
        <taxon>Portunidae</taxon>
        <taxon>Portuninae</taxon>
        <taxon>Portunus</taxon>
    </lineage>
</organism>
<dbReference type="Proteomes" id="UP000324222">
    <property type="component" value="Unassembled WGS sequence"/>
</dbReference>